<keyword evidence="1" id="KW-0812">Transmembrane</keyword>
<proteinExistence type="predicted"/>
<keyword evidence="1" id="KW-0472">Membrane</keyword>
<dbReference type="RefSeq" id="WP_147232854.1">
    <property type="nucleotide sequence ID" value="NZ_JAHHDY010000004.1"/>
</dbReference>
<gene>
    <name evidence="2" type="ORF">KL867_02845</name>
</gene>
<keyword evidence="3" id="KW-1185">Reference proteome</keyword>
<reference evidence="2 3" key="1">
    <citation type="submission" date="2021-05" db="EMBL/GenBank/DDBJ databases">
        <title>Draft genomes of marine bacteria isolated from model chitin particles.</title>
        <authorList>
            <person name="Datta M.S."/>
            <person name="Schwartzman J.A."/>
            <person name="Cordero O."/>
        </authorList>
    </citation>
    <scope>NUCLEOTIDE SEQUENCE [LARGE SCALE GENOMIC DNA]</scope>
    <source>
        <strain evidence="2 3">4E07</strain>
    </source>
</reference>
<evidence type="ECO:0000256" key="1">
    <source>
        <dbReference type="SAM" id="Phobius"/>
    </source>
</evidence>
<protein>
    <submittedName>
        <fullName evidence="2">Uncharacterized protein</fullName>
    </submittedName>
</protein>
<sequence>MTQAREYHGGLVFLEEDQGSLDRFARIVSATLEDYGHSVERQSISDRNEATVVTHQYAVHLGLDSNPLCASRSHRMDAAAGLNPRRKKRRDQVRKRLTISLTPVSDKTDDRDVSELILVVMLYRMVDLYSSEHIEWLDPSVLLTVEQFLGAFANVSPQRVQSRQKVFHARGKRFAPVEDTAPGLAVQYDKISGQTPHCGKLGLVELTDEEALALAFRSDPHPDELDANEALLHAENDIRRLTSWGMTGVLAFVSGPVALSLAAVNLIRGEDFRLSTQVLTLTSALMILQGSGAMASVATYIPM</sequence>
<dbReference type="EMBL" id="JAHHDY010000004">
    <property type="protein sequence ID" value="MBT3139978.1"/>
    <property type="molecule type" value="Genomic_DNA"/>
</dbReference>
<feature type="transmembrane region" description="Helical" evidence="1">
    <location>
        <begin position="278"/>
        <end position="301"/>
    </location>
</feature>
<feature type="transmembrane region" description="Helical" evidence="1">
    <location>
        <begin position="244"/>
        <end position="266"/>
    </location>
</feature>
<evidence type="ECO:0000313" key="3">
    <source>
        <dbReference type="Proteomes" id="UP000763802"/>
    </source>
</evidence>
<keyword evidence="1" id="KW-1133">Transmembrane helix</keyword>
<name>A0ABS5WN38_9RHOB</name>
<organism evidence="2 3">
    <name type="scientific">Falsiruegeria litorea</name>
    <dbReference type="NCBI Taxonomy" id="1280831"/>
    <lineage>
        <taxon>Bacteria</taxon>
        <taxon>Pseudomonadati</taxon>
        <taxon>Pseudomonadota</taxon>
        <taxon>Alphaproteobacteria</taxon>
        <taxon>Rhodobacterales</taxon>
        <taxon>Roseobacteraceae</taxon>
        <taxon>Falsiruegeria</taxon>
    </lineage>
</organism>
<evidence type="ECO:0000313" key="2">
    <source>
        <dbReference type="EMBL" id="MBT3139978.1"/>
    </source>
</evidence>
<accession>A0ABS5WN38</accession>
<comment type="caution">
    <text evidence="2">The sequence shown here is derived from an EMBL/GenBank/DDBJ whole genome shotgun (WGS) entry which is preliminary data.</text>
</comment>
<dbReference type="Proteomes" id="UP000763802">
    <property type="component" value="Unassembled WGS sequence"/>
</dbReference>